<evidence type="ECO:0000256" key="1">
    <source>
        <dbReference type="SAM" id="Phobius"/>
    </source>
</evidence>
<dbReference type="AlphaFoldDB" id="A0A3L6TPY0"/>
<keyword evidence="1" id="KW-1133">Transmembrane helix</keyword>
<sequence>MQEECKRVSYLFCITVGTWLSGVLQLGMWLSGVLQTGSAKSSHLLTLSPFAVVLKNGSLH</sequence>
<proteinExistence type="predicted"/>
<keyword evidence="1" id="KW-0812">Transmembrane</keyword>
<keyword evidence="3" id="KW-1185">Reference proteome</keyword>
<dbReference type="EMBL" id="PQIB02000001">
    <property type="protein sequence ID" value="RLN42212.1"/>
    <property type="molecule type" value="Genomic_DNA"/>
</dbReference>
<evidence type="ECO:0000313" key="2">
    <source>
        <dbReference type="EMBL" id="RLN42212.1"/>
    </source>
</evidence>
<protein>
    <submittedName>
        <fullName evidence="2">Uncharacterized protein</fullName>
    </submittedName>
</protein>
<feature type="transmembrane region" description="Helical" evidence="1">
    <location>
        <begin position="9"/>
        <end position="30"/>
    </location>
</feature>
<organism evidence="2 3">
    <name type="scientific">Panicum miliaceum</name>
    <name type="common">Proso millet</name>
    <name type="synonym">Broomcorn millet</name>
    <dbReference type="NCBI Taxonomy" id="4540"/>
    <lineage>
        <taxon>Eukaryota</taxon>
        <taxon>Viridiplantae</taxon>
        <taxon>Streptophyta</taxon>
        <taxon>Embryophyta</taxon>
        <taxon>Tracheophyta</taxon>
        <taxon>Spermatophyta</taxon>
        <taxon>Magnoliopsida</taxon>
        <taxon>Liliopsida</taxon>
        <taxon>Poales</taxon>
        <taxon>Poaceae</taxon>
        <taxon>PACMAD clade</taxon>
        <taxon>Panicoideae</taxon>
        <taxon>Panicodae</taxon>
        <taxon>Paniceae</taxon>
        <taxon>Panicinae</taxon>
        <taxon>Panicum</taxon>
        <taxon>Panicum sect. Panicum</taxon>
    </lineage>
</organism>
<evidence type="ECO:0000313" key="3">
    <source>
        <dbReference type="Proteomes" id="UP000275267"/>
    </source>
</evidence>
<comment type="caution">
    <text evidence="2">The sequence shown here is derived from an EMBL/GenBank/DDBJ whole genome shotgun (WGS) entry which is preliminary data.</text>
</comment>
<dbReference type="Proteomes" id="UP000275267">
    <property type="component" value="Unassembled WGS sequence"/>
</dbReference>
<reference evidence="3" key="1">
    <citation type="journal article" date="2019" name="Nat. Commun.">
        <title>The genome of broomcorn millet.</title>
        <authorList>
            <person name="Zou C."/>
            <person name="Miki D."/>
            <person name="Li D."/>
            <person name="Tang Q."/>
            <person name="Xiao L."/>
            <person name="Rajput S."/>
            <person name="Deng P."/>
            <person name="Jia W."/>
            <person name="Huang R."/>
            <person name="Zhang M."/>
            <person name="Sun Y."/>
            <person name="Hu J."/>
            <person name="Fu X."/>
            <person name="Schnable P.S."/>
            <person name="Li F."/>
            <person name="Zhang H."/>
            <person name="Feng B."/>
            <person name="Zhu X."/>
            <person name="Liu R."/>
            <person name="Schnable J.C."/>
            <person name="Zhu J.-K."/>
            <person name="Zhang H."/>
        </authorList>
    </citation>
    <scope>NUCLEOTIDE SEQUENCE [LARGE SCALE GENOMIC DNA]</scope>
</reference>
<name>A0A3L6TPY0_PANMI</name>
<accession>A0A3L6TPY0</accession>
<gene>
    <name evidence="2" type="ORF">C2845_PM01G10490</name>
</gene>
<keyword evidence="1" id="KW-0472">Membrane</keyword>